<feature type="transmembrane region" description="Helical" evidence="1">
    <location>
        <begin position="139"/>
        <end position="160"/>
    </location>
</feature>
<feature type="transmembrane region" description="Helical" evidence="1">
    <location>
        <begin position="228"/>
        <end position="251"/>
    </location>
</feature>
<organism evidence="2 3">
    <name type="scientific">Brachybacterium fresconis</name>
    <dbReference type="NCBI Taxonomy" id="173363"/>
    <lineage>
        <taxon>Bacteria</taxon>
        <taxon>Bacillati</taxon>
        <taxon>Actinomycetota</taxon>
        <taxon>Actinomycetes</taxon>
        <taxon>Micrococcales</taxon>
        <taxon>Dermabacteraceae</taxon>
        <taxon>Brachybacterium</taxon>
    </lineage>
</organism>
<dbReference type="Pfam" id="PF12730">
    <property type="entry name" value="ABC2_membrane_4"/>
    <property type="match status" value="1"/>
</dbReference>
<accession>A0ABS4YIT5</accession>
<feature type="transmembrane region" description="Helical" evidence="1">
    <location>
        <begin position="99"/>
        <end position="127"/>
    </location>
</feature>
<protein>
    <recommendedName>
        <fullName evidence="4">ABC transporter</fullName>
    </recommendedName>
</protein>
<dbReference type="RefSeq" id="WP_245348838.1">
    <property type="nucleotide sequence ID" value="NZ_BAAAJV010000020.1"/>
</dbReference>
<dbReference type="EMBL" id="JAGIOC010000001">
    <property type="protein sequence ID" value="MBP2407818.1"/>
    <property type="molecule type" value="Genomic_DNA"/>
</dbReference>
<name>A0ABS4YIT5_9MICO</name>
<feature type="transmembrane region" description="Helical" evidence="1">
    <location>
        <begin position="55"/>
        <end position="78"/>
    </location>
</feature>
<sequence>MTMGSIMSEFLKLKRSMSWSVVVLLPIIMVVAGSGSTIAVEGEFADGWHTLWVRSIGFYGMAILPVGIAILASLVWRVEHKNSNWNALMSRPVPTWQIVVGKIAAISILAAVMQIVLVAAVIGLGKFVFGLPGMLPTDYLITSLLIIAAQVPVVAFQSALSTFARSFAAPVAIALVLTGASTMALLLKIPGVAVTPYALLTRTTQTGSATMLTGQGTSFDVSALTPDVVGLTIGLSAVLAVVVIAGTSIILNHTDTRT</sequence>
<evidence type="ECO:0000256" key="1">
    <source>
        <dbReference type="SAM" id="Phobius"/>
    </source>
</evidence>
<keyword evidence="1" id="KW-0472">Membrane</keyword>
<evidence type="ECO:0008006" key="4">
    <source>
        <dbReference type="Google" id="ProtNLM"/>
    </source>
</evidence>
<comment type="caution">
    <text evidence="2">The sequence shown here is derived from an EMBL/GenBank/DDBJ whole genome shotgun (WGS) entry which is preliminary data.</text>
</comment>
<keyword evidence="1" id="KW-0812">Transmembrane</keyword>
<proteinExistence type="predicted"/>
<reference evidence="2 3" key="1">
    <citation type="submission" date="2021-03" db="EMBL/GenBank/DDBJ databases">
        <title>Sequencing the genomes of 1000 actinobacteria strains.</title>
        <authorList>
            <person name="Klenk H.-P."/>
        </authorList>
    </citation>
    <scope>NUCLEOTIDE SEQUENCE [LARGE SCALE GENOMIC DNA]</scope>
    <source>
        <strain evidence="2 3">DSM 14564</strain>
    </source>
</reference>
<evidence type="ECO:0000313" key="3">
    <source>
        <dbReference type="Proteomes" id="UP000698222"/>
    </source>
</evidence>
<keyword evidence="1" id="KW-1133">Transmembrane helix</keyword>
<dbReference type="CDD" id="cd21809">
    <property type="entry name" value="ABC-2_lan_permease-like"/>
    <property type="match status" value="1"/>
</dbReference>
<keyword evidence="3" id="KW-1185">Reference proteome</keyword>
<evidence type="ECO:0000313" key="2">
    <source>
        <dbReference type="EMBL" id="MBP2407818.1"/>
    </source>
</evidence>
<dbReference type="Proteomes" id="UP000698222">
    <property type="component" value="Unassembled WGS sequence"/>
</dbReference>
<feature type="transmembrane region" description="Helical" evidence="1">
    <location>
        <begin position="167"/>
        <end position="187"/>
    </location>
</feature>
<gene>
    <name evidence="2" type="ORF">JOF44_000721</name>
</gene>